<comment type="caution">
    <text evidence="2">The sequence shown here is derived from an EMBL/GenBank/DDBJ whole genome shotgun (WGS) entry which is preliminary data.</text>
</comment>
<dbReference type="GO" id="GO:0005737">
    <property type="term" value="C:cytoplasm"/>
    <property type="evidence" value="ECO:0007669"/>
    <property type="project" value="TreeGrafter"/>
</dbReference>
<name>A0A811V200_CERCA</name>
<dbReference type="AlphaFoldDB" id="A0A811V200"/>
<keyword evidence="1" id="KW-0812">Transmembrane</keyword>
<dbReference type="PANTHER" id="PTHR13041">
    <property type="entry name" value="JTB PROTEIN-RELATED"/>
    <property type="match status" value="1"/>
</dbReference>
<accession>A0A811V200</accession>
<evidence type="ECO:0000313" key="3">
    <source>
        <dbReference type="Proteomes" id="UP000606786"/>
    </source>
</evidence>
<gene>
    <name evidence="2" type="ORF">CCAP1982_LOCUS11916</name>
</gene>
<dbReference type="Proteomes" id="UP000606786">
    <property type="component" value="Unassembled WGS sequence"/>
</dbReference>
<protein>
    <submittedName>
        <fullName evidence="2">(Mediterranean fruit fly) hypothetical protein</fullName>
    </submittedName>
</protein>
<keyword evidence="1" id="KW-1133">Transmembrane helix</keyword>
<evidence type="ECO:0000313" key="2">
    <source>
        <dbReference type="EMBL" id="CAD7003463.1"/>
    </source>
</evidence>
<dbReference type="GO" id="GO:0005819">
    <property type="term" value="C:spindle"/>
    <property type="evidence" value="ECO:0007669"/>
    <property type="project" value="TreeGrafter"/>
</dbReference>
<dbReference type="GO" id="GO:0030496">
    <property type="term" value="C:midbody"/>
    <property type="evidence" value="ECO:0007669"/>
    <property type="project" value="TreeGrafter"/>
</dbReference>
<evidence type="ECO:0000256" key="1">
    <source>
        <dbReference type="SAM" id="Phobius"/>
    </source>
</evidence>
<dbReference type="Pfam" id="PF05439">
    <property type="entry name" value="JTB"/>
    <property type="match status" value="1"/>
</dbReference>
<dbReference type="PANTHER" id="PTHR13041:SF3">
    <property type="entry name" value="PROTEIN JTB"/>
    <property type="match status" value="1"/>
</dbReference>
<dbReference type="OrthoDB" id="5971907at2759"/>
<dbReference type="GO" id="GO:0000281">
    <property type="term" value="P:mitotic cytokinesis"/>
    <property type="evidence" value="ECO:0007669"/>
    <property type="project" value="TreeGrafter"/>
</dbReference>
<keyword evidence="1" id="KW-0472">Membrane</keyword>
<dbReference type="GO" id="GO:0016020">
    <property type="term" value="C:membrane"/>
    <property type="evidence" value="ECO:0007669"/>
    <property type="project" value="InterPro"/>
</dbReference>
<dbReference type="GO" id="GO:0005813">
    <property type="term" value="C:centrosome"/>
    <property type="evidence" value="ECO:0007669"/>
    <property type="project" value="TreeGrafter"/>
</dbReference>
<sequence length="102" mass="11771">MLETCQKRHMLLGLGLLVAATVVVLIIESRFSDNENARRSRAQQFVIENNSTCWQREEYTVIQECHPCTEFDIITAIVLHLSINEISSSLKLRVSFWDYLAI</sequence>
<dbReference type="EMBL" id="CAJHJT010000034">
    <property type="protein sequence ID" value="CAD7003463.1"/>
    <property type="molecule type" value="Genomic_DNA"/>
</dbReference>
<organism evidence="2 3">
    <name type="scientific">Ceratitis capitata</name>
    <name type="common">Mediterranean fruit fly</name>
    <name type="synonym">Tephritis capitata</name>
    <dbReference type="NCBI Taxonomy" id="7213"/>
    <lineage>
        <taxon>Eukaryota</taxon>
        <taxon>Metazoa</taxon>
        <taxon>Ecdysozoa</taxon>
        <taxon>Arthropoda</taxon>
        <taxon>Hexapoda</taxon>
        <taxon>Insecta</taxon>
        <taxon>Pterygota</taxon>
        <taxon>Neoptera</taxon>
        <taxon>Endopterygota</taxon>
        <taxon>Diptera</taxon>
        <taxon>Brachycera</taxon>
        <taxon>Muscomorpha</taxon>
        <taxon>Tephritoidea</taxon>
        <taxon>Tephritidae</taxon>
        <taxon>Ceratitis</taxon>
        <taxon>Ceratitis</taxon>
    </lineage>
</organism>
<proteinExistence type="predicted"/>
<keyword evidence="3" id="KW-1185">Reference proteome</keyword>
<feature type="transmembrane region" description="Helical" evidence="1">
    <location>
        <begin position="12"/>
        <end position="31"/>
    </location>
</feature>
<reference evidence="2" key="1">
    <citation type="submission" date="2020-11" db="EMBL/GenBank/DDBJ databases">
        <authorList>
            <person name="Whitehead M."/>
        </authorList>
    </citation>
    <scope>NUCLEOTIDE SEQUENCE</scope>
    <source>
        <strain evidence="2">EGII</strain>
    </source>
</reference>
<dbReference type="InterPro" id="IPR008657">
    <property type="entry name" value="JTB"/>
</dbReference>